<feature type="transmembrane region" description="Helical" evidence="1">
    <location>
        <begin position="307"/>
        <end position="326"/>
    </location>
</feature>
<evidence type="ECO:0000256" key="1">
    <source>
        <dbReference type="SAM" id="Phobius"/>
    </source>
</evidence>
<evidence type="ECO:0000313" key="3">
    <source>
        <dbReference type="Proteomes" id="UP000247973"/>
    </source>
</evidence>
<proteinExistence type="predicted"/>
<keyword evidence="1" id="KW-0812">Transmembrane</keyword>
<organism evidence="2 3">
    <name type="scientific">Dysgonomonas alginatilytica</name>
    <dbReference type="NCBI Taxonomy" id="1605892"/>
    <lineage>
        <taxon>Bacteria</taxon>
        <taxon>Pseudomonadati</taxon>
        <taxon>Bacteroidota</taxon>
        <taxon>Bacteroidia</taxon>
        <taxon>Bacteroidales</taxon>
        <taxon>Dysgonomonadaceae</taxon>
        <taxon>Dysgonomonas</taxon>
    </lineage>
</organism>
<gene>
    <name evidence="2" type="ORF">CLV62_1158</name>
</gene>
<dbReference type="PANTHER" id="PTHR38454">
    <property type="entry name" value="INTEGRAL MEMBRANE PROTEIN-RELATED"/>
    <property type="match status" value="1"/>
</dbReference>
<comment type="caution">
    <text evidence="2">The sequence shown here is derived from an EMBL/GenBank/DDBJ whole genome shotgun (WGS) entry which is preliminary data.</text>
</comment>
<accession>A0A2V3PN39</accession>
<feature type="transmembrane region" description="Helical" evidence="1">
    <location>
        <begin position="201"/>
        <end position="231"/>
    </location>
</feature>
<dbReference type="PANTHER" id="PTHR38454:SF1">
    <property type="entry name" value="INTEGRAL MEMBRANE PROTEIN"/>
    <property type="match status" value="1"/>
</dbReference>
<dbReference type="InterPro" id="IPR018580">
    <property type="entry name" value="Uncharacterised_YfhO"/>
</dbReference>
<keyword evidence="3" id="KW-1185">Reference proteome</keyword>
<feature type="transmembrane region" description="Helical" evidence="1">
    <location>
        <begin position="171"/>
        <end position="189"/>
    </location>
</feature>
<reference evidence="2 3" key="1">
    <citation type="submission" date="2018-03" db="EMBL/GenBank/DDBJ databases">
        <title>Genomic Encyclopedia of Archaeal and Bacterial Type Strains, Phase II (KMG-II): from individual species to whole genera.</title>
        <authorList>
            <person name="Goeker M."/>
        </authorList>
    </citation>
    <scope>NUCLEOTIDE SEQUENCE [LARGE SCALE GENOMIC DNA]</scope>
    <source>
        <strain evidence="2 3">DSM 100214</strain>
    </source>
</reference>
<evidence type="ECO:0000313" key="2">
    <source>
        <dbReference type="EMBL" id="PXV63126.1"/>
    </source>
</evidence>
<sequence length="588" mass="67202">MNFLKLKDNISDSYNKVSSFIGNNQRYQFGLFIVVLVLLSIAMMAWYFPDETVTAGGTDLMFHANRFYAIIQSIEFGTFPFYINAHTLNEYGYAANLFYPDFMLIPFAFFIPLIGLASSYKLIIFTHTILCGILSYWCMRKVTKDNAMAFLFSLLYTFALYRIIDFSYRGALGEFISFTFLPIIFWGLYEILYGDFKRKWYIIAIGFTCLIYTHLLSAFLIFLVVCITLLICYKRIIKTPARLIYLGIAGFVSLLLSLFFLLSMFEQLADNSFYFQTHPLATEIGPQSFAVRRILWGMFSGLTDQKLRIESIGILLIIPLLFRIGIKGKHPFLKFADISMICGFILIFAVSDQFPWYTFPFNKLAILQFPFRLLQPASFLLACSGAIYMTIIGRQTNRTLLFICLIIGGVTLSLKTSGGVYQGYNIYNISNTEDYNLDDLEIVGAEYLPSSIPSIETEDIRYRIEFILDRGQTINVKDTINSTITNINRVKSKLSFDIKLNEPEKVTLPLLYYKGYKATLDGKELEIKQGEEGLLEVAIPASGKIEVWYNGTSLQRIALILSIVSLLSLLIYLYIIGTSKRKDKNTIN</sequence>
<protein>
    <recommendedName>
        <fullName evidence="4">Membrane protein 6-pyruvoyl-tetrahydropterin synthase-related domain-containing protein</fullName>
    </recommendedName>
</protein>
<dbReference type="RefSeq" id="WP_110311040.1">
    <property type="nucleotide sequence ID" value="NZ_QICL01000015.1"/>
</dbReference>
<dbReference type="Proteomes" id="UP000247973">
    <property type="component" value="Unassembled WGS sequence"/>
</dbReference>
<feature type="transmembrane region" description="Helical" evidence="1">
    <location>
        <begin position="29"/>
        <end position="48"/>
    </location>
</feature>
<feature type="transmembrane region" description="Helical" evidence="1">
    <location>
        <begin position="146"/>
        <end position="164"/>
    </location>
</feature>
<dbReference type="OrthoDB" id="995082at2"/>
<name>A0A2V3PN39_9BACT</name>
<feature type="transmembrane region" description="Helical" evidence="1">
    <location>
        <begin position="369"/>
        <end position="388"/>
    </location>
</feature>
<dbReference type="AlphaFoldDB" id="A0A2V3PN39"/>
<dbReference type="EMBL" id="QICL01000015">
    <property type="protein sequence ID" value="PXV63126.1"/>
    <property type="molecule type" value="Genomic_DNA"/>
</dbReference>
<feature type="transmembrane region" description="Helical" evidence="1">
    <location>
        <begin position="400"/>
        <end position="421"/>
    </location>
</feature>
<feature type="transmembrane region" description="Helical" evidence="1">
    <location>
        <begin position="243"/>
        <end position="265"/>
    </location>
</feature>
<keyword evidence="1" id="KW-1133">Transmembrane helix</keyword>
<evidence type="ECO:0008006" key="4">
    <source>
        <dbReference type="Google" id="ProtNLM"/>
    </source>
</evidence>
<keyword evidence="1" id="KW-0472">Membrane</keyword>
<feature type="transmembrane region" description="Helical" evidence="1">
    <location>
        <begin position="338"/>
        <end position="357"/>
    </location>
</feature>
<feature type="transmembrane region" description="Helical" evidence="1">
    <location>
        <begin position="557"/>
        <end position="575"/>
    </location>
</feature>